<keyword evidence="4" id="KW-0804">Transcription</keyword>
<evidence type="ECO:0000256" key="5">
    <source>
        <dbReference type="SAM" id="Coils"/>
    </source>
</evidence>
<dbReference type="AlphaFoldDB" id="A0A080N1S3"/>
<evidence type="ECO:0000256" key="4">
    <source>
        <dbReference type="ARBA" id="ARBA00023163"/>
    </source>
</evidence>
<proteinExistence type="predicted"/>
<name>A0A080N1S3_9BIFI</name>
<dbReference type="InterPro" id="IPR047057">
    <property type="entry name" value="MerR_fam"/>
</dbReference>
<evidence type="ECO:0000313" key="8">
    <source>
        <dbReference type="Proteomes" id="UP000028730"/>
    </source>
</evidence>
<evidence type="ECO:0000256" key="3">
    <source>
        <dbReference type="ARBA" id="ARBA00023125"/>
    </source>
</evidence>
<dbReference type="GO" id="GO:0003700">
    <property type="term" value="F:DNA-binding transcription factor activity"/>
    <property type="evidence" value="ECO:0007669"/>
    <property type="project" value="InterPro"/>
</dbReference>
<dbReference type="PANTHER" id="PTHR30204">
    <property type="entry name" value="REDOX-CYCLING DRUG-SENSING TRANSCRIPTIONAL ACTIVATOR SOXR"/>
    <property type="match status" value="1"/>
</dbReference>
<dbReference type="PANTHER" id="PTHR30204:SF69">
    <property type="entry name" value="MERR-FAMILY TRANSCRIPTIONAL REGULATOR"/>
    <property type="match status" value="1"/>
</dbReference>
<keyword evidence="1" id="KW-0678">Repressor</keyword>
<dbReference type="RefSeq" id="WP_052377308.1">
    <property type="nucleotide sequence ID" value="NZ_ATLK01000001.1"/>
</dbReference>
<reference evidence="7 8" key="1">
    <citation type="journal article" date="2014" name="Appl. Environ. Microbiol.">
        <title>Genomic encyclopedia of type strains of the genus Bifidobacterium.</title>
        <authorList>
            <person name="Milani C."/>
            <person name="Lugli G.A."/>
            <person name="Duranti S."/>
            <person name="Turroni F."/>
            <person name="Bottacini F."/>
            <person name="Mangifesta M."/>
            <person name="Sanchez B."/>
            <person name="Viappiani A."/>
            <person name="Mancabelli L."/>
            <person name="Taminiau B."/>
            <person name="Delcenserie V."/>
            <person name="Barrangou R."/>
            <person name="Margolles A."/>
            <person name="van Sinderen D."/>
            <person name="Ventura M."/>
        </authorList>
    </citation>
    <scope>NUCLEOTIDE SEQUENCE [LARGE SCALE GENOMIC DNA]</scope>
    <source>
        <strain evidence="7 8">DSM 19703</strain>
    </source>
</reference>
<keyword evidence="3" id="KW-0238">DNA-binding</keyword>
<feature type="domain" description="HTH merR-type" evidence="6">
    <location>
        <begin position="5"/>
        <end position="72"/>
    </location>
</feature>
<dbReference type="SUPFAM" id="SSF46955">
    <property type="entry name" value="Putative DNA-binding domain"/>
    <property type="match status" value="1"/>
</dbReference>
<dbReference type="STRING" id="1341695.BBOMB_0080"/>
<dbReference type="Proteomes" id="UP000028730">
    <property type="component" value="Unassembled WGS sequence"/>
</dbReference>
<evidence type="ECO:0000256" key="2">
    <source>
        <dbReference type="ARBA" id="ARBA00023015"/>
    </source>
</evidence>
<dbReference type="PROSITE" id="PS50937">
    <property type="entry name" value="HTH_MERR_2"/>
    <property type="match status" value="1"/>
</dbReference>
<organism evidence="7 8">
    <name type="scientific">Bifidobacterium bombi DSM 19703</name>
    <dbReference type="NCBI Taxonomy" id="1341695"/>
    <lineage>
        <taxon>Bacteria</taxon>
        <taxon>Bacillati</taxon>
        <taxon>Actinomycetota</taxon>
        <taxon>Actinomycetes</taxon>
        <taxon>Bifidobacteriales</taxon>
        <taxon>Bifidobacteriaceae</taxon>
        <taxon>Bifidobacterium</taxon>
    </lineage>
</organism>
<dbReference type="eggNOG" id="COG0789">
    <property type="taxonomic scope" value="Bacteria"/>
</dbReference>
<dbReference type="Pfam" id="PF13411">
    <property type="entry name" value="MerR_1"/>
    <property type="match status" value="1"/>
</dbReference>
<sequence length="129" mass="14924">MGNSDMRIGEFVLAHRTTKDTVRFYVQEGLMHPRRLGRNFCYVQKDGEDFEQIKSLQDMGFSISAIKEIYDRHERQCGTAEQWKANLALVRREIAAIEEQEAVLRRRKLLLGNLQEQLQELLGAGEEGV</sequence>
<evidence type="ECO:0000313" key="7">
    <source>
        <dbReference type="EMBL" id="KFF30772.1"/>
    </source>
</evidence>
<keyword evidence="2" id="KW-0805">Transcription regulation</keyword>
<comment type="caution">
    <text evidence="7">The sequence shown here is derived from an EMBL/GenBank/DDBJ whole genome shotgun (WGS) entry which is preliminary data.</text>
</comment>
<evidence type="ECO:0000259" key="6">
    <source>
        <dbReference type="PROSITE" id="PS50937"/>
    </source>
</evidence>
<keyword evidence="8" id="KW-1185">Reference proteome</keyword>
<feature type="coiled-coil region" evidence="5">
    <location>
        <begin position="80"/>
        <end position="107"/>
    </location>
</feature>
<dbReference type="InterPro" id="IPR000551">
    <property type="entry name" value="MerR-type_HTH_dom"/>
</dbReference>
<dbReference type="GO" id="GO:0003677">
    <property type="term" value="F:DNA binding"/>
    <property type="evidence" value="ECO:0007669"/>
    <property type="project" value="UniProtKB-KW"/>
</dbReference>
<evidence type="ECO:0000256" key="1">
    <source>
        <dbReference type="ARBA" id="ARBA00022491"/>
    </source>
</evidence>
<dbReference type="OrthoDB" id="9802039at2"/>
<dbReference type="Gene3D" id="1.10.1660.10">
    <property type="match status" value="1"/>
</dbReference>
<accession>A0A080N1S3</accession>
<dbReference type="InterPro" id="IPR009061">
    <property type="entry name" value="DNA-bd_dom_put_sf"/>
</dbReference>
<protein>
    <submittedName>
        <fullName evidence="7">Transcriptional regulator, MerR family</fullName>
    </submittedName>
</protein>
<gene>
    <name evidence="7" type="ORF">BBOMB_0080</name>
</gene>
<dbReference type="SMART" id="SM00422">
    <property type="entry name" value="HTH_MERR"/>
    <property type="match status" value="1"/>
</dbReference>
<dbReference type="EMBL" id="ATLK01000001">
    <property type="protein sequence ID" value="KFF30772.1"/>
    <property type="molecule type" value="Genomic_DNA"/>
</dbReference>
<keyword evidence="5" id="KW-0175">Coiled coil</keyword>